<dbReference type="Pfam" id="PF13620">
    <property type="entry name" value="CarboxypepD_reg"/>
    <property type="match status" value="1"/>
</dbReference>
<evidence type="ECO:0000256" key="1">
    <source>
        <dbReference type="ARBA" id="ARBA00004571"/>
    </source>
</evidence>
<sequence length="1139" mass="122754">MTASGISRWKTTKGRMCAVALWGLFAVLLMPVRVMAQVATADILGRVQDATKALVPKAAVTIENLDTGVKRSLTTNDAGEFTAASLPIGRYRVTISSPGFSTYQVPELILSQGDRVRTDATLTIGASETIDVASVEPQLQTDSSTIGTVVTEREVQDLPLNGRNFMELAQVLAGTNEGPPNALNSGTRPDDRRLTSSVSTNGQDENANNQLIDGLDNNERIIGAIGARPSIDAIAEFRVQTNLYTAEVGRSAGAIINIITKGGTNTYHGSLYEFFRNDLFDASNWGSISHTELRQNQYGGSLGGFILRDKLFFFADYEGFRQVQAVTALSTVPTCFERANIGNFSDISHTSVPATTAIDPIGLAYWQLYPLPNYQNGVKTGCPNNTATSKNFSSSPNTTRNLNTGDGRLDYALPNGDHTFVRYTINQGTVTLPGNLPTASTYANATVAGRTTVSGQPMGGTISGGTLVSGISPGGNVYNFSGQSNQMAMNSQIDYVHLFTAQLLAEFRVGYTFIDNHALPLNYGQNFAAALGLQGANLGDLGTSQLTPVGPQGYSSVGDGIFLPLENRDNTLQGNAQFTLQHGKQSIKWGASLIRRHATSAESNYAAGNIVTGTYTGGGVFGSVSCAPLGCLLRGLVYQTQRSNQLVEPGYRTWEPSGYFQDDYRVHPRLTLNLGIRYDLYTPFTEAHGRISNFNPYTLKLMVPGTYGVGKTAGVNTDYSNVAPRVGFAFMAAPKTVFRGGFGLTFIPISSGARTALGNAPYVFNYQTLKNTTTLAQGLPRPFVQDPTNVTATTTSGLTLSGIDPNYRSSYIEQFNLTMQQEFGRNSLQISYVGAIGKHLRQNPNLNLVAPGGVTGTTDYNDLPFDKAFPGVSTVNEMISEGYSSYNSLQAVFARRFTKNVGINANYTWAHGLNNAPNYAAGYGGNGVLPYQISTVDYGNSDLDIRNRFAMLLNVALPFGQNAKGFKARLLKGWQTNAIWIQSTGLPFSVTDDTATSNTGATSERSMLVGDPRAVTTAGGCPVKINGGTTYMTNKDVGTPNFFFNTCAFANQPASQYIPSERNLLYGPHYRTFNLSIFKTFPIYDRAKLQFRCESFNLTNTPNFANPDSGLGDTAFGQITAVRGGSTPRQLQFALKLLF</sequence>
<dbReference type="Gene3D" id="2.60.40.1120">
    <property type="entry name" value="Carboxypeptidase-like, regulatory domain"/>
    <property type="match status" value="1"/>
</dbReference>
<gene>
    <name evidence="9" type="ORF">ACFQBQ_07795</name>
</gene>
<keyword evidence="5" id="KW-0472">Membrane</keyword>
<dbReference type="InterPro" id="IPR039426">
    <property type="entry name" value="TonB-dep_rcpt-like"/>
</dbReference>
<feature type="domain" description="TonB-dependent transporter Oar-like beta-barrel" evidence="8">
    <location>
        <begin position="259"/>
        <end position="1132"/>
    </location>
</feature>
<comment type="subcellular location">
    <subcellularLocation>
        <location evidence="1">Cell outer membrane</location>
        <topology evidence="1">Multi-pass membrane protein</topology>
    </subcellularLocation>
</comment>
<evidence type="ECO:0000259" key="8">
    <source>
        <dbReference type="Pfam" id="PF25183"/>
    </source>
</evidence>
<dbReference type="Pfam" id="PF25183">
    <property type="entry name" value="OMP_b-brl_4"/>
    <property type="match status" value="1"/>
</dbReference>
<evidence type="ECO:0000256" key="2">
    <source>
        <dbReference type="ARBA" id="ARBA00022448"/>
    </source>
</evidence>
<organism evidence="9 10">
    <name type="scientific">Granulicella cerasi</name>
    <dbReference type="NCBI Taxonomy" id="741063"/>
    <lineage>
        <taxon>Bacteria</taxon>
        <taxon>Pseudomonadati</taxon>
        <taxon>Acidobacteriota</taxon>
        <taxon>Terriglobia</taxon>
        <taxon>Terriglobales</taxon>
        <taxon>Acidobacteriaceae</taxon>
        <taxon>Granulicella</taxon>
    </lineage>
</organism>
<keyword evidence="9" id="KW-0675">Receptor</keyword>
<dbReference type="EMBL" id="JBHSWI010000001">
    <property type="protein sequence ID" value="MFC6645490.1"/>
    <property type="molecule type" value="Genomic_DNA"/>
</dbReference>
<evidence type="ECO:0000256" key="5">
    <source>
        <dbReference type="ARBA" id="ARBA00023136"/>
    </source>
</evidence>
<dbReference type="Proteomes" id="UP001596391">
    <property type="component" value="Unassembled WGS sequence"/>
</dbReference>
<accession>A0ABW1Z7D5</accession>
<feature type="region of interest" description="Disordered" evidence="7">
    <location>
        <begin position="387"/>
        <end position="406"/>
    </location>
</feature>
<dbReference type="PANTHER" id="PTHR30069:SF46">
    <property type="entry name" value="OAR PROTEIN"/>
    <property type="match status" value="1"/>
</dbReference>
<dbReference type="InterPro" id="IPR036942">
    <property type="entry name" value="Beta-barrel_TonB_sf"/>
</dbReference>
<feature type="region of interest" description="Disordered" evidence="7">
    <location>
        <begin position="175"/>
        <end position="211"/>
    </location>
</feature>
<evidence type="ECO:0000256" key="4">
    <source>
        <dbReference type="ARBA" id="ARBA00022692"/>
    </source>
</evidence>
<evidence type="ECO:0000313" key="9">
    <source>
        <dbReference type="EMBL" id="MFC6645490.1"/>
    </source>
</evidence>
<reference evidence="10" key="1">
    <citation type="journal article" date="2019" name="Int. J. Syst. Evol. Microbiol.">
        <title>The Global Catalogue of Microorganisms (GCM) 10K type strain sequencing project: providing services to taxonomists for standard genome sequencing and annotation.</title>
        <authorList>
            <consortium name="The Broad Institute Genomics Platform"/>
            <consortium name="The Broad Institute Genome Sequencing Center for Infectious Disease"/>
            <person name="Wu L."/>
            <person name="Ma J."/>
        </authorList>
    </citation>
    <scope>NUCLEOTIDE SEQUENCE [LARGE SCALE GENOMIC DNA]</scope>
    <source>
        <strain evidence="10">CGMCC 1.16026</strain>
    </source>
</reference>
<dbReference type="Gene3D" id="2.40.170.20">
    <property type="entry name" value="TonB-dependent receptor, beta-barrel domain"/>
    <property type="match status" value="1"/>
</dbReference>
<keyword evidence="3" id="KW-1134">Transmembrane beta strand</keyword>
<keyword evidence="10" id="KW-1185">Reference proteome</keyword>
<keyword evidence="4" id="KW-0812">Transmembrane</keyword>
<dbReference type="RefSeq" id="WP_390236439.1">
    <property type="nucleotide sequence ID" value="NZ_JBHSWI010000001.1"/>
</dbReference>
<feature type="compositionally biased region" description="Polar residues" evidence="7">
    <location>
        <begin position="195"/>
        <end position="211"/>
    </location>
</feature>
<dbReference type="SUPFAM" id="SSF56935">
    <property type="entry name" value="Porins"/>
    <property type="match status" value="1"/>
</dbReference>
<comment type="caution">
    <text evidence="9">The sequence shown here is derived from an EMBL/GenBank/DDBJ whole genome shotgun (WGS) entry which is preliminary data.</text>
</comment>
<keyword evidence="6" id="KW-0998">Cell outer membrane</keyword>
<dbReference type="InterPro" id="IPR013784">
    <property type="entry name" value="Carb-bd-like_fold"/>
</dbReference>
<proteinExistence type="predicted"/>
<evidence type="ECO:0000256" key="6">
    <source>
        <dbReference type="ARBA" id="ARBA00023237"/>
    </source>
</evidence>
<evidence type="ECO:0000313" key="10">
    <source>
        <dbReference type="Proteomes" id="UP001596391"/>
    </source>
</evidence>
<feature type="compositionally biased region" description="Polar residues" evidence="7">
    <location>
        <begin position="387"/>
        <end position="404"/>
    </location>
</feature>
<evidence type="ECO:0000256" key="3">
    <source>
        <dbReference type="ARBA" id="ARBA00022452"/>
    </source>
</evidence>
<dbReference type="PANTHER" id="PTHR30069">
    <property type="entry name" value="TONB-DEPENDENT OUTER MEMBRANE RECEPTOR"/>
    <property type="match status" value="1"/>
</dbReference>
<protein>
    <submittedName>
        <fullName evidence="9">TonB-dependent receptor domain-containing protein</fullName>
    </submittedName>
</protein>
<keyword evidence="2" id="KW-0813">Transport</keyword>
<dbReference type="SUPFAM" id="SSF49452">
    <property type="entry name" value="Starch-binding domain-like"/>
    <property type="match status" value="1"/>
</dbReference>
<evidence type="ECO:0000256" key="7">
    <source>
        <dbReference type="SAM" id="MobiDB-lite"/>
    </source>
</evidence>
<name>A0ABW1Z7D5_9BACT</name>
<dbReference type="InterPro" id="IPR057601">
    <property type="entry name" value="Oar-like_b-barrel"/>
</dbReference>